<gene>
    <name evidence="1" type="ORF">ARALYDRAFT_894937</name>
</gene>
<evidence type="ECO:0000313" key="2">
    <source>
        <dbReference type="Proteomes" id="UP000008694"/>
    </source>
</evidence>
<proteinExistence type="predicted"/>
<organism evidence="2">
    <name type="scientific">Arabidopsis lyrata subsp. lyrata</name>
    <name type="common">Lyre-leaved rock-cress</name>
    <dbReference type="NCBI Taxonomy" id="81972"/>
    <lineage>
        <taxon>Eukaryota</taxon>
        <taxon>Viridiplantae</taxon>
        <taxon>Streptophyta</taxon>
        <taxon>Embryophyta</taxon>
        <taxon>Tracheophyta</taxon>
        <taxon>Spermatophyta</taxon>
        <taxon>Magnoliopsida</taxon>
        <taxon>eudicotyledons</taxon>
        <taxon>Gunneridae</taxon>
        <taxon>Pentapetalae</taxon>
        <taxon>rosids</taxon>
        <taxon>malvids</taxon>
        <taxon>Brassicales</taxon>
        <taxon>Brassicaceae</taxon>
        <taxon>Camelineae</taxon>
        <taxon>Arabidopsis</taxon>
    </lineage>
</organism>
<dbReference type="EMBL" id="GL348714">
    <property type="protein sequence ID" value="EFH65077.1"/>
    <property type="molecule type" value="Genomic_DNA"/>
</dbReference>
<evidence type="ECO:0000313" key="1">
    <source>
        <dbReference type="EMBL" id="EFH65077.1"/>
    </source>
</evidence>
<name>D7KYI2_ARALL</name>
<protein>
    <submittedName>
        <fullName evidence="1">Expressed protein</fullName>
    </submittedName>
</protein>
<dbReference type="Proteomes" id="UP000008694">
    <property type="component" value="Unassembled WGS sequence"/>
</dbReference>
<dbReference type="AlphaFoldDB" id="D7KYI2"/>
<reference evidence="2" key="1">
    <citation type="journal article" date="2011" name="Nat. Genet.">
        <title>The Arabidopsis lyrata genome sequence and the basis of rapid genome size change.</title>
        <authorList>
            <person name="Hu T.T."/>
            <person name="Pattyn P."/>
            <person name="Bakker E.G."/>
            <person name="Cao J."/>
            <person name="Cheng J.-F."/>
            <person name="Clark R.M."/>
            <person name="Fahlgren N."/>
            <person name="Fawcett J.A."/>
            <person name="Grimwood J."/>
            <person name="Gundlach H."/>
            <person name="Haberer G."/>
            <person name="Hollister J.D."/>
            <person name="Ossowski S."/>
            <person name="Ottilar R.P."/>
            <person name="Salamov A.A."/>
            <person name="Schneeberger K."/>
            <person name="Spannagl M."/>
            <person name="Wang X."/>
            <person name="Yang L."/>
            <person name="Nasrallah M.E."/>
            <person name="Bergelson J."/>
            <person name="Carrington J.C."/>
            <person name="Gaut B.S."/>
            <person name="Schmutz J."/>
            <person name="Mayer K.F.X."/>
            <person name="Van de Peer Y."/>
            <person name="Grigoriev I.V."/>
            <person name="Nordborg M."/>
            <person name="Weigel D."/>
            <person name="Guo Y.-L."/>
        </authorList>
    </citation>
    <scope>NUCLEOTIDE SEQUENCE [LARGE SCALE GENOMIC DNA]</scope>
    <source>
        <strain evidence="2">cv. MN47</strain>
    </source>
</reference>
<dbReference type="HOGENOM" id="CLU_2963959_0_0_1"/>
<sequence length="59" mass="7003">MEKPSENMLRRSRKGLVALFVKEIRQAAGFVANLRNRWSKFIRRKPARVTLQYEMIHSS</sequence>
<keyword evidence="2" id="KW-1185">Reference proteome</keyword>
<dbReference type="Gramene" id="scaffold_202011.1">
    <property type="protein sequence ID" value="scaffold_202011.1"/>
    <property type="gene ID" value="scaffold_202011.1"/>
</dbReference>
<accession>D7KYI2</accession>